<name>A0A927MX43_9ACTN</name>
<organism evidence="1 2">
    <name type="scientific">Actinopolymorpha pittospori</name>
    <dbReference type="NCBI Taxonomy" id="648752"/>
    <lineage>
        <taxon>Bacteria</taxon>
        <taxon>Bacillati</taxon>
        <taxon>Actinomycetota</taxon>
        <taxon>Actinomycetes</taxon>
        <taxon>Propionibacteriales</taxon>
        <taxon>Actinopolymorphaceae</taxon>
        <taxon>Actinopolymorpha</taxon>
    </lineage>
</organism>
<protein>
    <submittedName>
        <fullName evidence="1">Uncharacterized protein</fullName>
    </submittedName>
</protein>
<dbReference type="AlphaFoldDB" id="A0A927MX43"/>
<comment type="caution">
    <text evidence="1">The sequence shown here is derived from an EMBL/GenBank/DDBJ whole genome shotgun (WGS) entry which is preliminary data.</text>
</comment>
<proteinExistence type="predicted"/>
<gene>
    <name evidence="1" type="ORF">HEB94_001688</name>
</gene>
<keyword evidence="2" id="KW-1185">Reference proteome</keyword>
<dbReference type="EMBL" id="JADBEM010000001">
    <property type="protein sequence ID" value="MBE1604840.1"/>
    <property type="molecule type" value="Genomic_DNA"/>
</dbReference>
<sequence>MGFEPMWQGGPCQAVFKKDAHPHTTCTFADRSTERRPSAPLKAIQPVLRPGGLFFLGPYGGESSEGRPLMAGTIRHSSSPGHRCEIQKFVGRFFEMEDFHVVTADASRFQSLPLRRPTS</sequence>
<dbReference type="Proteomes" id="UP000638648">
    <property type="component" value="Unassembled WGS sequence"/>
</dbReference>
<evidence type="ECO:0000313" key="2">
    <source>
        <dbReference type="Proteomes" id="UP000638648"/>
    </source>
</evidence>
<reference evidence="1" key="1">
    <citation type="submission" date="2020-10" db="EMBL/GenBank/DDBJ databases">
        <title>Sequencing the genomes of 1000 actinobacteria strains.</title>
        <authorList>
            <person name="Klenk H.-P."/>
        </authorList>
    </citation>
    <scope>NUCLEOTIDE SEQUENCE</scope>
    <source>
        <strain evidence="1">DSM 45354</strain>
    </source>
</reference>
<accession>A0A927MX43</accession>
<evidence type="ECO:0000313" key="1">
    <source>
        <dbReference type="EMBL" id="MBE1604840.1"/>
    </source>
</evidence>